<gene>
    <name evidence="1" type="ORF">HPB49_003085</name>
</gene>
<dbReference type="EMBL" id="CM023479">
    <property type="protein sequence ID" value="KAH7973614.1"/>
    <property type="molecule type" value="Genomic_DNA"/>
</dbReference>
<comment type="caution">
    <text evidence="1">The sequence shown here is derived from an EMBL/GenBank/DDBJ whole genome shotgun (WGS) entry which is preliminary data.</text>
</comment>
<dbReference type="Proteomes" id="UP000821865">
    <property type="component" value="Chromosome 10"/>
</dbReference>
<protein>
    <submittedName>
        <fullName evidence="1">Uncharacterized protein</fullName>
    </submittedName>
</protein>
<proteinExistence type="predicted"/>
<accession>A0ACB8DN30</accession>
<evidence type="ECO:0000313" key="2">
    <source>
        <dbReference type="Proteomes" id="UP000821865"/>
    </source>
</evidence>
<name>A0ACB8DN30_DERSI</name>
<reference evidence="1" key="1">
    <citation type="submission" date="2020-05" db="EMBL/GenBank/DDBJ databases">
        <title>Large-scale comparative analyses of tick genomes elucidate their genetic diversity and vector capacities.</title>
        <authorList>
            <person name="Jia N."/>
            <person name="Wang J."/>
            <person name="Shi W."/>
            <person name="Du L."/>
            <person name="Sun Y."/>
            <person name="Zhan W."/>
            <person name="Jiang J."/>
            <person name="Wang Q."/>
            <person name="Zhang B."/>
            <person name="Ji P."/>
            <person name="Sakyi L.B."/>
            <person name="Cui X."/>
            <person name="Yuan T."/>
            <person name="Jiang B."/>
            <person name="Yang W."/>
            <person name="Lam T.T.-Y."/>
            <person name="Chang Q."/>
            <person name="Ding S."/>
            <person name="Wang X."/>
            <person name="Zhu J."/>
            <person name="Ruan X."/>
            <person name="Zhao L."/>
            <person name="Wei J."/>
            <person name="Que T."/>
            <person name="Du C."/>
            <person name="Cheng J."/>
            <person name="Dai P."/>
            <person name="Han X."/>
            <person name="Huang E."/>
            <person name="Gao Y."/>
            <person name="Liu J."/>
            <person name="Shao H."/>
            <person name="Ye R."/>
            <person name="Li L."/>
            <person name="Wei W."/>
            <person name="Wang X."/>
            <person name="Wang C."/>
            <person name="Yang T."/>
            <person name="Huo Q."/>
            <person name="Li W."/>
            <person name="Guo W."/>
            <person name="Chen H."/>
            <person name="Zhou L."/>
            <person name="Ni X."/>
            <person name="Tian J."/>
            <person name="Zhou Y."/>
            <person name="Sheng Y."/>
            <person name="Liu T."/>
            <person name="Pan Y."/>
            <person name="Xia L."/>
            <person name="Li J."/>
            <person name="Zhao F."/>
            <person name="Cao W."/>
        </authorList>
    </citation>
    <scope>NUCLEOTIDE SEQUENCE</scope>
    <source>
        <strain evidence="1">Dsil-2018</strain>
    </source>
</reference>
<keyword evidence="2" id="KW-1185">Reference proteome</keyword>
<sequence length="102" mass="11018">MPSHAFTLLTWQTCNVIASRVGCHGPPVNKRRSATSKHASANFHKPSLEMLAQGVLAGSALCREVGDFVLVHDDDSPPLLWKLARVTEQLPGRDGVARACCL</sequence>
<evidence type="ECO:0000313" key="1">
    <source>
        <dbReference type="EMBL" id="KAH7973614.1"/>
    </source>
</evidence>
<organism evidence="1 2">
    <name type="scientific">Dermacentor silvarum</name>
    <name type="common">Tick</name>
    <dbReference type="NCBI Taxonomy" id="543639"/>
    <lineage>
        <taxon>Eukaryota</taxon>
        <taxon>Metazoa</taxon>
        <taxon>Ecdysozoa</taxon>
        <taxon>Arthropoda</taxon>
        <taxon>Chelicerata</taxon>
        <taxon>Arachnida</taxon>
        <taxon>Acari</taxon>
        <taxon>Parasitiformes</taxon>
        <taxon>Ixodida</taxon>
        <taxon>Ixodoidea</taxon>
        <taxon>Ixodidae</taxon>
        <taxon>Rhipicephalinae</taxon>
        <taxon>Dermacentor</taxon>
    </lineage>
</organism>